<dbReference type="Proteomes" id="UP001341281">
    <property type="component" value="Chromosome 05"/>
</dbReference>
<reference evidence="1 2" key="1">
    <citation type="submission" date="2024-02" db="EMBL/GenBank/DDBJ databases">
        <title>High-quality chromosome-scale genome assembly of Pensacola bahiagrass (Paspalum notatum Flugge var. saurae).</title>
        <authorList>
            <person name="Vega J.M."/>
            <person name="Podio M."/>
            <person name="Orjuela J."/>
            <person name="Siena L.A."/>
            <person name="Pessino S.C."/>
            <person name="Combes M.C."/>
            <person name="Mariac C."/>
            <person name="Albertini E."/>
            <person name="Pupilli F."/>
            <person name="Ortiz J.P.A."/>
            <person name="Leblanc O."/>
        </authorList>
    </citation>
    <scope>NUCLEOTIDE SEQUENCE [LARGE SCALE GENOMIC DNA]</scope>
    <source>
        <strain evidence="1">R1</strain>
        <tissue evidence="1">Leaf</tissue>
    </source>
</reference>
<dbReference type="EMBL" id="CP144749">
    <property type="protein sequence ID" value="WVZ77553.1"/>
    <property type="molecule type" value="Genomic_DNA"/>
</dbReference>
<dbReference type="EMBL" id="CP144749">
    <property type="protein sequence ID" value="WVZ77554.1"/>
    <property type="molecule type" value="Genomic_DNA"/>
</dbReference>
<accession>A0AAQ3TQB7</accession>
<keyword evidence="2" id="KW-1185">Reference proteome</keyword>
<protein>
    <submittedName>
        <fullName evidence="1">Uncharacterized protein</fullName>
    </submittedName>
</protein>
<name>A0AAQ3TQB7_PASNO</name>
<organism evidence="1 2">
    <name type="scientific">Paspalum notatum var. saurae</name>
    <dbReference type="NCBI Taxonomy" id="547442"/>
    <lineage>
        <taxon>Eukaryota</taxon>
        <taxon>Viridiplantae</taxon>
        <taxon>Streptophyta</taxon>
        <taxon>Embryophyta</taxon>
        <taxon>Tracheophyta</taxon>
        <taxon>Spermatophyta</taxon>
        <taxon>Magnoliopsida</taxon>
        <taxon>Liliopsida</taxon>
        <taxon>Poales</taxon>
        <taxon>Poaceae</taxon>
        <taxon>PACMAD clade</taxon>
        <taxon>Panicoideae</taxon>
        <taxon>Andropogonodae</taxon>
        <taxon>Paspaleae</taxon>
        <taxon>Paspalinae</taxon>
        <taxon>Paspalum</taxon>
    </lineage>
</organism>
<evidence type="ECO:0000313" key="1">
    <source>
        <dbReference type="EMBL" id="WVZ77553.1"/>
    </source>
</evidence>
<proteinExistence type="predicted"/>
<dbReference type="AlphaFoldDB" id="A0AAQ3TQB7"/>
<gene>
    <name evidence="1" type="ORF">U9M48_025410</name>
</gene>
<sequence length="95" mass="10153">MAMQKGYLGNAVAFFNAPDGNEPLALDGLVVNHGSSHLGALRYLIVSRLSKASTIGVYLVPRVVDDVTVKEIEPIVKDFRSSDSVQDAGCPGHQQ</sequence>
<evidence type="ECO:0000313" key="2">
    <source>
        <dbReference type="Proteomes" id="UP001341281"/>
    </source>
</evidence>